<keyword evidence="2" id="KW-0645">Protease</keyword>
<dbReference type="GO" id="GO:0006508">
    <property type="term" value="P:proteolysis"/>
    <property type="evidence" value="ECO:0007669"/>
    <property type="project" value="UniProtKB-KW"/>
</dbReference>
<sequence>MPAEQPTILATSGGLRSGSRTFVEFNSLIHFALDLSGVDGRTPRLCHVGTAGGDQRAMNANMAEAGRVAGVDVSVLNLFTMPPTDDLEDYVLSHDVVWVGGGSVANLLAVWEVHGLGAVFRKAWEAGVVLSGVSAGSICWHAGGATDSFGPDLRIVTNGLGFLPYGNGVHYDSEEQRRPKIHAAVAAGVLPTTYCTDDGAGLLYRGTELVEAVTERPGSGAYVVVREDSSGTAQEEKLDTRLL</sequence>
<evidence type="ECO:0000256" key="3">
    <source>
        <dbReference type="ARBA" id="ARBA00022801"/>
    </source>
</evidence>
<evidence type="ECO:0000256" key="2">
    <source>
        <dbReference type="ARBA" id="ARBA00022670"/>
    </source>
</evidence>
<reference evidence="6" key="1">
    <citation type="submission" date="2016-10" db="EMBL/GenBank/DDBJ databases">
        <authorList>
            <person name="Varghese N."/>
            <person name="Submissions S."/>
        </authorList>
    </citation>
    <scope>NUCLEOTIDE SEQUENCE [LARGE SCALE GENOMIC DNA]</scope>
    <source>
        <strain evidence="6">DSM 44796</strain>
    </source>
</reference>
<dbReference type="PANTHER" id="PTHR20842">
    <property type="entry name" value="PROTEASE S51 ALPHA-ASPARTYL DIPEPTIDASE"/>
    <property type="match status" value="1"/>
</dbReference>
<comment type="similarity">
    <text evidence="1">Belongs to the peptidase S51 family.</text>
</comment>
<dbReference type="Gene3D" id="3.40.50.880">
    <property type="match status" value="1"/>
</dbReference>
<dbReference type="PANTHER" id="PTHR20842:SF0">
    <property type="entry name" value="ALPHA-ASPARTYL DIPEPTIDASE"/>
    <property type="match status" value="1"/>
</dbReference>
<dbReference type="CDD" id="cd03146">
    <property type="entry name" value="GAT1_Peptidase_E"/>
    <property type="match status" value="1"/>
</dbReference>
<dbReference type="AlphaFoldDB" id="A0A1G9AQR5"/>
<dbReference type="Proteomes" id="UP000199682">
    <property type="component" value="Unassembled WGS sequence"/>
</dbReference>
<gene>
    <name evidence="5" type="ORF">SAMN04488074_10570</name>
</gene>
<dbReference type="InterPro" id="IPR005320">
    <property type="entry name" value="Peptidase_S51"/>
</dbReference>
<dbReference type="SUPFAM" id="SSF52317">
    <property type="entry name" value="Class I glutamine amidotransferase-like"/>
    <property type="match status" value="1"/>
</dbReference>
<proteinExistence type="inferred from homology"/>
<keyword evidence="3" id="KW-0378">Hydrolase</keyword>
<organism evidence="5 6">
    <name type="scientific">Lentzea albidocapillata subsp. violacea</name>
    <dbReference type="NCBI Taxonomy" id="128104"/>
    <lineage>
        <taxon>Bacteria</taxon>
        <taxon>Bacillati</taxon>
        <taxon>Actinomycetota</taxon>
        <taxon>Actinomycetes</taxon>
        <taxon>Pseudonocardiales</taxon>
        <taxon>Pseudonocardiaceae</taxon>
        <taxon>Lentzea</taxon>
    </lineage>
</organism>
<dbReference type="EMBL" id="FNET01000005">
    <property type="protein sequence ID" value="SDK28895.1"/>
    <property type="molecule type" value="Genomic_DNA"/>
</dbReference>
<dbReference type="GO" id="GO:0008236">
    <property type="term" value="F:serine-type peptidase activity"/>
    <property type="evidence" value="ECO:0007669"/>
    <property type="project" value="UniProtKB-KW"/>
</dbReference>
<evidence type="ECO:0000256" key="1">
    <source>
        <dbReference type="ARBA" id="ARBA00006534"/>
    </source>
</evidence>
<accession>A0A1G9AQR5</accession>
<protein>
    <submittedName>
        <fullName evidence="5">Peptidase E</fullName>
    </submittedName>
</protein>
<evidence type="ECO:0000313" key="5">
    <source>
        <dbReference type="EMBL" id="SDK28895.1"/>
    </source>
</evidence>
<dbReference type="InterPro" id="IPR029062">
    <property type="entry name" value="Class_I_gatase-like"/>
</dbReference>
<dbReference type="RefSeq" id="WP_090006129.1">
    <property type="nucleotide sequence ID" value="NZ_FNET01000005.1"/>
</dbReference>
<keyword evidence="4" id="KW-0720">Serine protease</keyword>
<evidence type="ECO:0000313" key="6">
    <source>
        <dbReference type="Proteomes" id="UP000199682"/>
    </source>
</evidence>
<name>A0A1G9AQR5_9PSEU</name>
<evidence type="ECO:0000256" key="4">
    <source>
        <dbReference type="ARBA" id="ARBA00022825"/>
    </source>
</evidence>
<dbReference type="Pfam" id="PF03575">
    <property type="entry name" value="Peptidase_S51"/>
    <property type="match status" value="1"/>
</dbReference>